<dbReference type="InterPro" id="IPR013783">
    <property type="entry name" value="Ig-like_fold"/>
</dbReference>
<feature type="signal peptide" evidence="6">
    <location>
        <begin position="1"/>
        <end position="23"/>
    </location>
</feature>
<dbReference type="Gene3D" id="2.60.40.10">
    <property type="entry name" value="Immunoglobulins"/>
    <property type="match status" value="2"/>
</dbReference>
<dbReference type="GO" id="GO:0009897">
    <property type="term" value="C:external side of plasma membrane"/>
    <property type="evidence" value="ECO:0007669"/>
    <property type="project" value="TreeGrafter"/>
</dbReference>
<dbReference type="KEGG" id="mpuf:101689303"/>
<feature type="chain" id="PRO_5035779056" evidence="6">
    <location>
        <begin position="24"/>
        <end position="342"/>
    </location>
</feature>
<gene>
    <name evidence="9" type="primary">SLAMF7</name>
</gene>
<evidence type="ECO:0000313" key="8">
    <source>
        <dbReference type="Proteomes" id="UP000000715"/>
    </source>
</evidence>
<dbReference type="CTD" id="57823"/>
<keyword evidence="8" id="KW-1185">Reference proteome</keyword>
<evidence type="ECO:0000256" key="6">
    <source>
        <dbReference type="SAM" id="SignalP"/>
    </source>
</evidence>
<keyword evidence="2 6" id="KW-0732">Signal</keyword>
<evidence type="ECO:0000256" key="4">
    <source>
        <dbReference type="ARBA" id="ARBA00023180"/>
    </source>
</evidence>
<proteinExistence type="predicted"/>
<keyword evidence="5" id="KW-1133">Transmembrane helix</keyword>
<sequence length="342" mass="38199">MPGPRACFLLILLLCQFTGPVTSGVLKDLVGDLGGSVTFPLKAPGIQIETLVWIFNTTPLITIQPKTPENQTNVIVTQSHNKERMDYLRGNYSLKLGKLDKSDSGDYSVFIYGSSMEEPFIQQYRLRVYEHLSKPKVTMGLQNNENGTCVTNLTCFMDQGGEDVTYSWESLGQEANESYTGSILPISWRLGERGMTFICVARNPISSNSSNPVFAWKLCEGAADDPGPSMFLYLLGLVFLFSTIAVALVSVILIMRRERRKESIEEKKRMDTHHEILNYYPPSGETPVYDTITGINDTIPECQQILANTLYASVQIPQKTEQPQSPLTSPNTPRLFAHKNVI</sequence>
<name>A0A8U0T5S9_MUSPF</name>
<evidence type="ECO:0000256" key="2">
    <source>
        <dbReference type="ARBA" id="ARBA00022729"/>
    </source>
</evidence>
<dbReference type="InterPro" id="IPR036179">
    <property type="entry name" value="Ig-like_dom_sf"/>
</dbReference>
<feature type="domain" description="Ig-like" evidence="7">
    <location>
        <begin position="135"/>
        <end position="215"/>
    </location>
</feature>
<dbReference type="Proteomes" id="UP000000715">
    <property type="component" value="Unplaced"/>
</dbReference>
<dbReference type="InterPro" id="IPR007110">
    <property type="entry name" value="Ig-like_dom"/>
</dbReference>
<dbReference type="AlphaFoldDB" id="A0A8U0T5S9"/>
<keyword evidence="4" id="KW-0325">Glycoprotein</keyword>
<evidence type="ECO:0000256" key="5">
    <source>
        <dbReference type="SAM" id="Phobius"/>
    </source>
</evidence>
<reference evidence="9" key="1">
    <citation type="submission" date="2025-08" db="UniProtKB">
        <authorList>
            <consortium name="RefSeq"/>
        </authorList>
    </citation>
    <scope>IDENTIFICATION</scope>
    <source>
        <tissue evidence="9">Brain</tissue>
    </source>
</reference>
<organism evidence="8 9">
    <name type="scientific">Mustela putorius furo</name>
    <name type="common">European domestic ferret</name>
    <name type="synonym">Mustela furo</name>
    <dbReference type="NCBI Taxonomy" id="9669"/>
    <lineage>
        <taxon>Eukaryota</taxon>
        <taxon>Metazoa</taxon>
        <taxon>Chordata</taxon>
        <taxon>Craniata</taxon>
        <taxon>Vertebrata</taxon>
        <taxon>Euteleostomi</taxon>
        <taxon>Mammalia</taxon>
        <taxon>Eutheria</taxon>
        <taxon>Laurasiatheria</taxon>
        <taxon>Carnivora</taxon>
        <taxon>Caniformia</taxon>
        <taxon>Musteloidea</taxon>
        <taxon>Mustelidae</taxon>
        <taxon>Mustelinae</taxon>
        <taxon>Mustela</taxon>
    </lineage>
</organism>
<evidence type="ECO:0000259" key="7">
    <source>
        <dbReference type="PROSITE" id="PS50835"/>
    </source>
</evidence>
<evidence type="ECO:0000256" key="1">
    <source>
        <dbReference type="ARBA" id="ARBA00004370"/>
    </source>
</evidence>
<protein>
    <submittedName>
        <fullName evidence="9">SLAM family member 7</fullName>
    </submittedName>
</protein>
<evidence type="ECO:0000313" key="9">
    <source>
        <dbReference type="RefSeq" id="XP_004775937.2"/>
    </source>
</evidence>
<keyword evidence="5" id="KW-0812">Transmembrane</keyword>
<feature type="transmembrane region" description="Helical" evidence="5">
    <location>
        <begin position="230"/>
        <end position="254"/>
    </location>
</feature>
<dbReference type="FunFam" id="2.60.40.10:FF:000470">
    <property type="entry name" value="SLAM family member 7"/>
    <property type="match status" value="1"/>
</dbReference>
<dbReference type="PANTHER" id="PTHR12080:SF46">
    <property type="entry name" value="SLAM FAMILY MEMBER 7"/>
    <property type="match status" value="1"/>
</dbReference>
<dbReference type="GeneID" id="101689303"/>
<dbReference type="GO" id="GO:0042110">
    <property type="term" value="P:T cell activation"/>
    <property type="evidence" value="ECO:0007669"/>
    <property type="project" value="TreeGrafter"/>
</dbReference>
<dbReference type="PROSITE" id="PS50835">
    <property type="entry name" value="IG_LIKE"/>
    <property type="match status" value="1"/>
</dbReference>
<dbReference type="InterPro" id="IPR015631">
    <property type="entry name" value="CD2/SLAM_rcpt"/>
</dbReference>
<accession>A0A8U0T5S9</accession>
<dbReference type="OrthoDB" id="8963224at2759"/>
<dbReference type="PANTHER" id="PTHR12080">
    <property type="entry name" value="SIGNALING LYMPHOCYTIC ACTIVATION MOLECULE"/>
    <property type="match status" value="1"/>
</dbReference>
<dbReference type="RefSeq" id="XP_004775937.2">
    <property type="nucleotide sequence ID" value="XM_004775880.3"/>
</dbReference>
<dbReference type="SUPFAM" id="SSF48726">
    <property type="entry name" value="Immunoglobulin"/>
    <property type="match status" value="1"/>
</dbReference>
<evidence type="ECO:0000256" key="3">
    <source>
        <dbReference type="ARBA" id="ARBA00023136"/>
    </source>
</evidence>
<keyword evidence="3 5" id="KW-0472">Membrane</keyword>
<comment type="subcellular location">
    <subcellularLocation>
        <location evidence="1">Membrane</location>
    </subcellularLocation>
</comment>